<dbReference type="STRING" id="5601.A0A0D2GN19"/>
<gene>
    <name evidence="2" type="ORF">PV04_01884</name>
</gene>
<dbReference type="InterPro" id="IPR043129">
    <property type="entry name" value="ATPase_NBD"/>
</dbReference>
<dbReference type="AlphaFoldDB" id="A0A0D2GN19"/>
<dbReference type="PROSITE" id="PS00432">
    <property type="entry name" value="ACTINS_2"/>
    <property type="match status" value="1"/>
</dbReference>
<sequence length="477" mass="52601">MAAALTSRDEPKAAEYAGDEVSALVLDPGYSSVRAGFAGEDAPKSIVPTFYASTGSDRFFGDHVIDVTREDVEIKNPVGRDGIVEDWDAAEALWKYSFAHKLTGVRPNRALQDWLNDPKSVPDLQKAMADAVDTERCLEDHPLFMTEPSWNPTRAREKCVEMALESWAAPAFYLGRAGVMGAFAAGKPSALVVDFGASQVSVTPVHDGMILKKGITRSNIGGNFLSSQVRNMFAANEPEPITITPHYLVQSKQPVDAGQPANAVLKQLPEGFKPPRPSFRRYQEEKVVLEFKEIALQAWRIDNNNGPFRGQGELLTREQQYAHPFEFPDGYNQTFSSERYRVVESIFDPQCYYPPPAGSEDAQLFPAPDAQGTVMGLIKGALGQVDVDIRPFLLANVVLTGAGSQIRGLPERIEAELRKNYPSARIRVQAAVQPIERKFGSWIGGSIVASLGTFHQMWISKKEYEEHGAGIVEKRCK</sequence>
<reference evidence="2 3" key="1">
    <citation type="submission" date="2015-01" db="EMBL/GenBank/DDBJ databases">
        <title>The Genome Sequence of Capronia semiimmersa CBS27337.</title>
        <authorList>
            <consortium name="The Broad Institute Genomics Platform"/>
            <person name="Cuomo C."/>
            <person name="de Hoog S."/>
            <person name="Gorbushina A."/>
            <person name="Stielow B."/>
            <person name="Teixiera M."/>
            <person name="Abouelleil A."/>
            <person name="Chapman S.B."/>
            <person name="Priest M."/>
            <person name="Young S.K."/>
            <person name="Wortman J."/>
            <person name="Nusbaum C."/>
            <person name="Birren B."/>
        </authorList>
    </citation>
    <scope>NUCLEOTIDE SEQUENCE [LARGE SCALE GENOMIC DNA]</scope>
    <source>
        <strain evidence="2 3">CBS 27337</strain>
    </source>
</reference>
<dbReference type="FunFam" id="3.30.420.40:FF:000058">
    <property type="entry name" value="Putative actin-related protein 5"/>
    <property type="match status" value="1"/>
</dbReference>
<comment type="similarity">
    <text evidence="1">Belongs to the actin family.</text>
</comment>
<name>A0A0D2GN19_9EURO</name>
<dbReference type="PANTHER" id="PTHR11937">
    <property type="entry name" value="ACTIN"/>
    <property type="match status" value="1"/>
</dbReference>
<evidence type="ECO:0008006" key="4">
    <source>
        <dbReference type="Google" id="ProtNLM"/>
    </source>
</evidence>
<dbReference type="InterPro" id="IPR004001">
    <property type="entry name" value="Actin_CS"/>
</dbReference>
<dbReference type="Proteomes" id="UP000054266">
    <property type="component" value="Unassembled WGS sequence"/>
</dbReference>
<dbReference type="SUPFAM" id="SSF53067">
    <property type="entry name" value="Actin-like ATPase domain"/>
    <property type="match status" value="2"/>
</dbReference>
<accession>A0A0D2GN19</accession>
<dbReference type="Gene3D" id="3.90.640.10">
    <property type="entry name" value="Actin, Chain A, domain 4"/>
    <property type="match status" value="1"/>
</dbReference>
<dbReference type="Gene3D" id="3.30.420.40">
    <property type="match status" value="3"/>
</dbReference>
<evidence type="ECO:0000313" key="2">
    <source>
        <dbReference type="EMBL" id="KIW73794.1"/>
    </source>
</evidence>
<dbReference type="InterPro" id="IPR004000">
    <property type="entry name" value="Actin"/>
</dbReference>
<keyword evidence="3" id="KW-1185">Reference proteome</keyword>
<organism evidence="2 3">
    <name type="scientific">Phialophora macrospora</name>
    <dbReference type="NCBI Taxonomy" id="1851006"/>
    <lineage>
        <taxon>Eukaryota</taxon>
        <taxon>Fungi</taxon>
        <taxon>Dikarya</taxon>
        <taxon>Ascomycota</taxon>
        <taxon>Pezizomycotina</taxon>
        <taxon>Eurotiomycetes</taxon>
        <taxon>Chaetothyriomycetidae</taxon>
        <taxon>Chaetothyriales</taxon>
        <taxon>Herpotrichiellaceae</taxon>
        <taxon>Phialophora</taxon>
    </lineage>
</organism>
<dbReference type="HOGENOM" id="CLU_027965_6_2_1"/>
<dbReference type="CDD" id="cd13395">
    <property type="entry name" value="ASKHA_NBD_Arp4_ACTL6-like"/>
    <property type="match status" value="1"/>
</dbReference>
<protein>
    <recommendedName>
        <fullName evidence="4">Actin-related protein 4</fullName>
    </recommendedName>
</protein>
<proteinExistence type="inferred from homology"/>
<dbReference type="Pfam" id="PF00022">
    <property type="entry name" value="Actin"/>
    <property type="match status" value="1"/>
</dbReference>
<evidence type="ECO:0000313" key="3">
    <source>
        <dbReference type="Proteomes" id="UP000054266"/>
    </source>
</evidence>
<evidence type="ECO:0000256" key="1">
    <source>
        <dbReference type="RuleBase" id="RU000487"/>
    </source>
</evidence>
<dbReference type="SMART" id="SM00268">
    <property type="entry name" value="ACTIN"/>
    <property type="match status" value="1"/>
</dbReference>
<dbReference type="EMBL" id="KN846956">
    <property type="protein sequence ID" value="KIW73794.1"/>
    <property type="molecule type" value="Genomic_DNA"/>
</dbReference>